<name>A0A6C0EZ82_9ZZZZ</name>
<protein>
    <recommendedName>
        <fullName evidence="1">Thioredoxin domain-containing protein</fullName>
    </recommendedName>
</protein>
<dbReference type="Pfam" id="PF00085">
    <property type="entry name" value="Thioredoxin"/>
    <property type="match status" value="1"/>
</dbReference>
<dbReference type="PANTHER" id="PTHR10438:SF468">
    <property type="entry name" value="THIOREDOXIN-1-RELATED"/>
    <property type="match status" value="1"/>
</dbReference>
<evidence type="ECO:0000259" key="1">
    <source>
        <dbReference type="Pfam" id="PF00085"/>
    </source>
</evidence>
<dbReference type="SUPFAM" id="SSF52833">
    <property type="entry name" value="Thioredoxin-like"/>
    <property type="match status" value="1"/>
</dbReference>
<evidence type="ECO:0000313" key="2">
    <source>
        <dbReference type="EMBL" id="QHT33619.1"/>
    </source>
</evidence>
<dbReference type="Gene3D" id="3.40.30.10">
    <property type="entry name" value="Glutaredoxin"/>
    <property type="match status" value="1"/>
</dbReference>
<reference evidence="2" key="1">
    <citation type="journal article" date="2020" name="Nature">
        <title>Giant virus diversity and host interactions through global metagenomics.</title>
        <authorList>
            <person name="Schulz F."/>
            <person name="Roux S."/>
            <person name="Paez-Espino D."/>
            <person name="Jungbluth S."/>
            <person name="Walsh D.A."/>
            <person name="Denef V.J."/>
            <person name="McMahon K.D."/>
            <person name="Konstantinidis K.T."/>
            <person name="Eloe-Fadrosh E.A."/>
            <person name="Kyrpides N.C."/>
            <person name="Woyke T."/>
        </authorList>
    </citation>
    <scope>NUCLEOTIDE SEQUENCE</scope>
    <source>
        <strain evidence="2">GVMAG-M-3300009161-36</strain>
    </source>
</reference>
<proteinExistence type="predicted"/>
<sequence length="130" mass="14718">MENVLSRIDNNYKILKFSGTRADFATLMESNPGILIFKFTADWCGPCKKIKDYSYKKSNDLPDYITMMEVDVDECFDLYAFLKHKKMVNGIPVFLAYAKGMNEGPIASITGASLPDIETFFAACMSYKFS</sequence>
<dbReference type="InterPro" id="IPR050620">
    <property type="entry name" value="Thioredoxin_H-type-like"/>
</dbReference>
<accession>A0A6C0EZ82</accession>
<dbReference type="EMBL" id="MN738969">
    <property type="protein sequence ID" value="QHT33619.1"/>
    <property type="molecule type" value="Genomic_DNA"/>
</dbReference>
<organism evidence="2">
    <name type="scientific">viral metagenome</name>
    <dbReference type="NCBI Taxonomy" id="1070528"/>
    <lineage>
        <taxon>unclassified sequences</taxon>
        <taxon>metagenomes</taxon>
        <taxon>organismal metagenomes</taxon>
    </lineage>
</organism>
<dbReference type="CDD" id="cd02947">
    <property type="entry name" value="TRX_family"/>
    <property type="match status" value="1"/>
</dbReference>
<dbReference type="PANTHER" id="PTHR10438">
    <property type="entry name" value="THIOREDOXIN"/>
    <property type="match status" value="1"/>
</dbReference>
<feature type="domain" description="Thioredoxin" evidence="1">
    <location>
        <begin position="20"/>
        <end position="106"/>
    </location>
</feature>
<dbReference type="InterPro" id="IPR013766">
    <property type="entry name" value="Thioredoxin_domain"/>
</dbReference>
<dbReference type="InterPro" id="IPR036249">
    <property type="entry name" value="Thioredoxin-like_sf"/>
</dbReference>
<dbReference type="AlphaFoldDB" id="A0A6C0EZ82"/>